<reference evidence="3" key="1">
    <citation type="submission" date="2011-02" db="EMBL/GenBank/DDBJ databases">
        <title>Complete sequence of Acidovorax avenae subsp. avenae ATCC 19860.</title>
        <authorList>
            <consortium name="US DOE Joint Genome Institute"/>
            <person name="Lucas S."/>
            <person name="Copeland A."/>
            <person name="Lapidus A."/>
            <person name="Cheng J.-F."/>
            <person name="Goodwin L."/>
            <person name="Pitluck S."/>
            <person name="Chertkov O."/>
            <person name="Held B."/>
            <person name="Detter J.C."/>
            <person name="Han C."/>
            <person name="Tapia R."/>
            <person name="Land M."/>
            <person name="Hauser L."/>
            <person name="Kyrpides N."/>
            <person name="Ivanova N."/>
            <person name="Ovchinnikova G."/>
            <person name="Pagani I."/>
            <person name="Gordon S."/>
            <person name="Woyke T."/>
        </authorList>
    </citation>
    <scope>NUCLEOTIDE SEQUENCE</scope>
    <source>
        <strain evidence="3">ATCC 19860</strain>
    </source>
</reference>
<dbReference type="InterPro" id="IPR001296">
    <property type="entry name" value="Glyco_trans_1"/>
</dbReference>
<dbReference type="InterPro" id="IPR050194">
    <property type="entry name" value="Glycosyltransferase_grp1"/>
</dbReference>
<gene>
    <name evidence="3" type="ordered locus">Acav_1102</name>
</gene>
<accession>F0QC37</accession>
<dbReference type="Proteomes" id="UP000002482">
    <property type="component" value="Chromosome"/>
</dbReference>
<evidence type="ECO:0000259" key="2">
    <source>
        <dbReference type="Pfam" id="PF13579"/>
    </source>
</evidence>
<protein>
    <submittedName>
        <fullName evidence="3">Glycosyl transferase group 1</fullName>
    </submittedName>
</protein>
<keyword evidence="4" id="KW-1185">Reference proteome</keyword>
<proteinExistence type="predicted"/>
<dbReference type="Gene3D" id="3.40.50.2000">
    <property type="entry name" value="Glycogen Phosphorylase B"/>
    <property type="match status" value="2"/>
</dbReference>
<name>F0QC37_PARA1</name>
<dbReference type="CDD" id="cd03801">
    <property type="entry name" value="GT4_PimA-like"/>
    <property type="match status" value="1"/>
</dbReference>
<keyword evidence="3" id="KW-0808">Transferase</keyword>
<dbReference type="PANTHER" id="PTHR45947">
    <property type="entry name" value="SULFOQUINOVOSYL TRANSFERASE SQD2"/>
    <property type="match status" value="1"/>
</dbReference>
<evidence type="ECO:0000313" key="3">
    <source>
        <dbReference type="EMBL" id="ADX45024.1"/>
    </source>
</evidence>
<organism evidence="3 4">
    <name type="scientific">Paracidovorax avenae (strain ATCC 19860 / DSM 7227 / CCUG 15838 / JCM 20985 / LMG 2117 / NCPPB 1011)</name>
    <name type="common">Acidovorax avenae</name>
    <dbReference type="NCBI Taxonomy" id="643561"/>
    <lineage>
        <taxon>Bacteria</taxon>
        <taxon>Pseudomonadati</taxon>
        <taxon>Pseudomonadota</taxon>
        <taxon>Betaproteobacteria</taxon>
        <taxon>Burkholderiales</taxon>
        <taxon>Comamonadaceae</taxon>
        <taxon>Paracidovorax</taxon>
    </lineage>
</organism>
<dbReference type="InterPro" id="IPR028098">
    <property type="entry name" value="Glyco_trans_4-like_N"/>
</dbReference>
<dbReference type="Pfam" id="PF00534">
    <property type="entry name" value="Glycos_transf_1"/>
    <property type="match status" value="1"/>
</dbReference>
<dbReference type="HOGENOM" id="CLU_768645_0_0_4"/>
<evidence type="ECO:0000313" key="4">
    <source>
        <dbReference type="Proteomes" id="UP000002482"/>
    </source>
</evidence>
<dbReference type="KEGG" id="aaa:Acav_1102"/>
<sequence length="360" mass="38375">MSRMRILHVYKDFAPHAGGGGVARHIHGLAVLASRGGNALRVAAPQAQGSNAHGYVTVQTGAGGLWRQVGWADVVHVHGARVPVAGLAAAIAWLRGRRLVYTPHCYYDDDIGLGKRLRKWGWDLVVERLLLRGADRVVLLSGYWVDYLRRRGMAPRRPVVLPNAVLEAELVAPPGDAPRLEGAPALLSVGRLDAVKRLHDAVAVLAHPGMEAAVLHVVGLGPDRGRLEEVARSLGVAARVRFYGFVADASVAAMAAGADVFVMPSAAEGMPTVLIEMLLLGCPVAASDIPGNRPVLEEAGLPQALYPLGDVAALARCIGLQRQQRVTASTSARIRERFTWEGLRPRVLDLYGALAPEAAP</sequence>
<dbReference type="GO" id="GO:0016757">
    <property type="term" value="F:glycosyltransferase activity"/>
    <property type="evidence" value="ECO:0007669"/>
    <property type="project" value="TreeGrafter"/>
</dbReference>
<feature type="domain" description="Glycosyl transferase family 1" evidence="1">
    <location>
        <begin position="181"/>
        <end position="316"/>
    </location>
</feature>
<dbReference type="Pfam" id="PF13579">
    <property type="entry name" value="Glyco_trans_4_4"/>
    <property type="match status" value="1"/>
</dbReference>
<evidence type="ECO:0000259" key="1">
    <source>
        <dbReference type="Pfam" id="PF00534"/>
    </source>
</evidence>
<dbReference type="EMBL" id="CP002521">
    <property type="protein sequence ID" value="ADX45024.1"/>
    <property type="molecule type" value="Genomic_DNA"/>
</dbReference>
<dbReference type="PANTHER" id="PTHR45947:SF3">
    <property type="entry name" value="SULFOQUINOVOSYL TRANSFERASE SQD2"/>
    <property type="match status" value="1"/>
</dbReference>
<feature type="domain" description="Glycosyltransferase subfamily 4-like N-terminal" evidence="2">
    <location>
        <begin position="35"/>
        <end position="163"/>
    </location>
</feature>
<dbReference type="SUPFAM" id="SSF53756">
    <property type="entry name" value="UDP-Glycosyltransferase/glycogen phosphorylase"/>
    <property type="match status" value="1"/>
</dbReference>
<dbReference type="AlphaFoldDB" id="F0QC37"/>